<dbReference type="PANTHER" id="PTHR45661">
    <property type="entry name" value="SURFACE ANTIGEN"/>
    <property type="match status" value="1"/>
</dbReference>
<accession>A0A9W7B2K3</accession>
<sequence length="513" mass="57643">MMSKFLLSGFNEGNETPQMSRKCGRNDEESEFNDESMEVPPTESLTTSPPPAPPAAVDEFMHTPEFRRNFVEFVPVDALMALRLATKGWNAAADALIEEGVRSGELMVHDGRDTSSFGWNARKKWRKRATRVVFLLNVTNVGDRACMEAANLVVVEIPDGVKSIGKWAFAECSSLTTVYFPMTLTLIGEQAFARCFSLENVDLLHTNLQELGEMAFLCCYELKSMTIPDSLQTLGKNSFYKCSKLVLSSVGVRTFDNDAVVAHLRSQQQLLSTTTPAPPTSDFMNTNDFRRLCLHFLPSPALMTIRLTCKAWRTVVNAYLDTNIANRSLLVHSGKDFSKKRAVELKGERKYVTKVVYLLNITQMGSFACRLCYSLTTVDVPSGISLLRECCFSYCVNLRAVKFPESLKEIKKCAFWGCEKLNDVDLRSTGVERIGAKAFSECSSLTVLKFPKSKISTGAQVFLNCEDLYEAARRYSHVPYEPGQFHSRNISWDDPRKEKTEELVGYLRLKYGS</sequence>
<evidence type="ECO:0000313" key="2">
    <source>
        <dbReference type="EMBL" id="GMH80926.1"/>
    </source>
</evidence>
<organism evidence="2 3">
    <name type="scientific">Triparma laevis f. inornata</name>
    <dbReference type="NCBI Taxonomy" id="1714386"/>
    <lineage>
        <taxon>Eukaryota</taxon>
        <taxon>Sar</taxon>
        <taxon>Stramenopiles</taxon>
        <taxon>Ochrophyta</taxon>
        <taxon>Bolidophyceae</taxon>
        <taxon>Parmales</taxon>
        <taxon>Triparmaceae</taxon>
        <taxon>Triparma</taxon>
    </lineage>
</organism>
<feature type="compositionally biased region" description="Low complexity" evidence="1">
    <location>
        <begin position="38"/>
        <end position="47"/>
    </location>
</feature>
<protein>
    <submittedName>
        <fullName evidence="2">Uncharacterized protein</fullName>
    </submittedName>
</protein>
<dbReference type="Proteomes" id="UP001162640">
    <property type="component" value="Unassembled WGS sequence"/>
</dbReference>
<dbReference type="InterPro" id="IPR032675">
    <property type="entry name" value="LRR_dom_sf"/>
</dbReference>
<evidence type="ECO:0000313" key="3">
    <source>
        <dbReference type="Proteomes" id="UP001162640"/>
    </source>
</evidence>
<feature type="region of interest" description="Disordered" evidence="1">
    <location>
        <begin position="1"/>
        <end position="58"/>
    </location>
</feature>
<comment type="caution">
    <text evidence="2">The sequence shown here is derived from an EMBL/GenBank/DDBJ whole genome shotgun (WGS) entry which is preliminary data.</text>
</comment>
<dbReference type="InterPro" id="IPR026906">
    <property type="entry name" value="LRR_5"/>
</dbReference>
<name>A0A9W7B2K3_9STRA</name>
<evidence type="ECO:0000256" key="1">
    <source>
        <dbReference type="SAM" id="MobiDB-lite"/>
    </source>
</evidence>
<dbReference type="Pfam" id="PF13306">
    <property type="entry name" value="LRR_5"/>
    <property type="match status" value="2"/>
</dbReference>
<reference evidence="3" key="1">
    <citation type="journal article" date="2023" name="Commun. Biol.">
        <title>Genome analysis of Parmales, the sister group of diatoms, reveals the evolutionary specialization of diatoms from phago-mixotrophs to photoautotrophs.</title>
        <authorList>
            <person name="Ban H."/>
            <person name="Sato S."/>
            <person name="Yoshikawa S."/>
            <person name="Yamada K."/>
            <person name="Nakamura Y."/>
            <person name="Ichinomiya M."/>
            <person name="Sato N."/>
            <person name="Blanc-Mathieu R."/>
            <person name="Endo H."/>
            <person name="Kuwata A."/>
            <person name="Ogata H."/>
        </authorList>
    </citation>
    <scope>NUCLEOTIDE SEQUENCE [LARGE SCALE GENOMIC DNA]</scope>
</reference>
<dbReference type="SUPFAM" id="SSF52058">
    <property type="entry name" value="L domain-like"/>
    <property type="match status" value="1"/>
</dbReference>
<dbReference type="InterPro" id="IPR053139">
    <property type="entry name" value="Surface_bspA-like"/>
</dbReference>
<gene>
    <name evidence="2" type="ORF">TL16_g08752</name>
</gene>
<dbReference type="PANTHER" id="PTHR45661:SF3">
    <property type="entry name" value="IG-LIKE DOMAIN-CONTAINING PROTEIN"/>
    <property type="match status" value="1"/>
</dbReference>
<feature type="compositionally biased region" description="Acidic residues" evidence="1">
    <location>
        <begin position="28"/>
        <end position="37"/>
    </location>
</feature>
<dbReference type="Gene3D" id="3.80.10.10">
    <property type="entry name" value="Ribonuclease Inhibitor"/>
    <property type="match status" value="2"/>
</dbReference>
<proteinExistence type="predicted"/>
<dbReference type="EMBL" id="BLQM01000291">
    <property type="protein sequence ID" value="GMH80926.1"/>
    <property type="molecule type" value="Genomic_DNA"/>
</dbReference>
<dbReference type="AlphaFoldDB" id="A0A9W7B2K3"/>